<dbReference type="AlphaFoldDB" id="A0A845A317"/>
<dbReference type="PANTHER" id="PTHR40407">
    <property type="entry name" value="MEMBRANE PROTEIN-LIKE PROTEIN"/>
    <property type="match status" value="1"/>
</dbReference>
<protein>
    <submittedName>
        <fullName evidence="3">DUF1624 domain-containing protein</fullName>
    </submittedName>
</protein>
<feature type="transmembrane region" description="Helical" evidence="1">
    <location>
        <begin position="379"/>
        <end position="400"/>
    </location>
</feature>
<sequence>MLYHRNCERRPILSTEVLSKPAKLLKSSTSIPSSRITSIDALRGLVMLLMLVDHARESFFMKYQVSDPMGLDSTSPDLFFTRLAAHFCAPVFVGLTGVAAWLYGQGEGRADTPAAHRAASAFLFKRGLFLIVLELTLVSFAWTFSFTPEIFYLQVIWAIGLSMIVLAAAVHLPRFWLVMLGAAIVLGHNLLDPIAVAPGEAGHVLWAMLHDRGMIDLPFGAQARTSYPLLPWFGVIMLGYALGPVFARHFAGAMRRHILFILGLASLAAFAVARFINIYGDPTPWEQGATPLLSVMSFLNVTKYPPSMDFLLLTLGGGLLLLAAFEKLPDWANCILSIFGSVPLFFYLFHLYALNLLNRAVQPVLGVDESGFYSVHHVWQIWAIAAALAVPSWFLCRWFARRKRASNQWWMRYL</sequence>
<reference evidence="3 4" key="1">
    <citation type="submission" date="2019-12" db="EMBL/GenBank/DDBJ databases">
        <title>Genomic-based taxomic classification of the family Erythrobacteraceae.</title>
        <authorList>
            <person name="Xu L."/>
        </authorList>
    </citation>
    <scope>NUCLEOTIDE SEQUENCE [LARGE SCALE GENOMIC DNA]</scope>
    <source>
        <strain evidence="3 4">DSM 18604</strain>
    </source>
</reference>
<feature type="domain" description="Heparan-alpha-glucosaminide N-acetyltransferase catalytic" evidence="2">
    <location>
        <begin position="35"/>
        <end position="254"/>
    </location>
</feature>
<evidence type="ECO:0000256" key="1">
    <source>
        <dbReference type="SAM" id="Phobius"/>
    </source>
</evidence>
<feature type="transmembrane region" description="Helical" evidence="1">
    <location>
        <begin position="123"/>
        <end position="144"/>
    </location>
</feature>
<dbReference type="PANTHER" id="PTHR40407:SF1">
    <property type="entry name" value="HEPARAN-ALPHA-GLUCOSAMINIDE N-ACETYLTRANSFERASE CATALYTIC DOMAIN-CONTAINING PROTEIN"/>
    <property type="match status" value="1"/>
</dbReference>
<dbReference type="Proteomes" id="UP000460561">
    <property type="component" value="Unassembled WGS sequence"/>
</dbReference>
<feature type="transmembrane region" description="Helical" evidence="1">
    <location>
        <begin position="175"/>
        <end position="191"/>
    </location>
</feature>
<feature type="transmembrane region" description="Helical" evidence="1">
    <location>
        <begin position="332"/>
        <end position="353"/>
    </location>
</feature>
<keyword evidence="4" id="KW-1185">Reference proteome</keyword>
<dbReference type="EMBL" id="WTYQ01000001">
    <property type="protein sequence ID" value="MXP24612.1"/>
    <property type="molecule type" value="Genomic_DNA"/>
</dbReference>
<feature type="transmembrane region" description="Helical" evidence="1">
    <location>
        <begin position="307"/>
        <end position="325"/>
    </location>
</feature>
<evidence type="ECO:0000259" key="2">
    <source>
        <dbReference type="Pfam" id="PF07786"/>
    </source>
</evidence>
<dbReference type="Pfam" id="PF07786">
    <property type="entry name" value="HGSNAT_cat"/>
    <property type="match status" value="1"/>
</dbReference>
<evidence type="ECO:0000313" key="4">
    <source>
        <dbReference type="Proteomes" id="UP000460561"/>
    </source>
</evidence>
<keyword evidence="1" id="KW-0812">Transmembrane</keyword>
<keyword evidence="1" id="KW-1133">Transmembrane helix</keyword>
<comment type="caution">
    <text evidence="3">The sequence shown here is derived from an EMBL/GenBank/DDBJ whole genome shotgun (WGS) entry which is preliminary data.</text>
</comment>
<gene>
    <name evidence="3" type="ORF">GRI39_00940</name>
</gene>
<feature type="transmembrane region" description="Helical" evidence="1">
    <location>
        <begin position="258"/>
        <end position="276"/>
    </location>
</feature>
<proteinExistence type="predicted"/>
<evidence type="ECO:0000313" key="3">
    <source>
        <dbReference type="EMBL" id="MXP24612.1"/>
    </source>
</evidence>
<accession>A0A845A317</accession>
<feature type="transmembrane region" description="Helical" evidence="1">
    <location>
        <begin position="229"/>
        <end position="246"/>
    </location>
</feature>
<organism evidence="3 4">
    <name type="scientific">Altericroceibacterium indicum</name>
    <dbReference type="NCBI Taxonomy" id="374177"/>
    <lineage>
        <taxon>Bacteria</taxon>
        <taxon>Pseudomonadati</taxon>
        <taxon>Pseudomonadota</taxon>
        <taxon>Alphaproteobacteria</taxon>
        <taxon>Sphingomonadales</taxon>
        <taxon>Erythrobacteraceae</taxon>
        <taxon>Altericroceibacterium</taxon>
    </lineage>
</organism>
<name>A0A845A317_9SPHN</name>
<dbReference type="InterPro" id="IPR012429">
    <property type="entry name" value="HGSNAT_cat"/>
</dbReference>
<dbReference type="OrthoDB" id="508112at2"/>
<feature type="transmembrane region" description="Helical" evidence="1">
    <location>
        <begin position="150"/>
        <end position="168"/>
    </location>
</feature>
<keyword evidence="1" id="KW-0472">Membrane</keyword>